<feature type="domain" description="Organic solvent tolerance-like N-terminal" evidence="6">
    <location>
        <begin position="41"/>
        <end position="146"/>
    </location>
</feature>
<dbReference type="InterPro" id="IPR005653">
    <property type="entry name" value="OstA-like_N"/>
</dbReference>
<evidence type="ECO:0000256" key="5">
    <source>
        <dbReference type="SAM" id="SignalP"/>
    </source>
</evidence>
<dbReference type="InterPro" id="IPR052037">
    <property type="entry name" value="LPS_export_LptA"/>
</dbReference>
<dbReference type="Proteomes" id="UP001214854">
    <property type="component" value="Unassembled WGS sequence"/>
</dbReference>
<name>A0ABT5HSH9_9CAUL</name>
<dbReference type="Gene3D" id="2.60.450.10">
    <property type="entry name" value="Lipopolysaccharide (LPS) transport protein A like domain"/>
    <property type="match status" value="1"/>
</dbReference>
<keyword evidence="2 5" id="KW-0732">Signal</keyword>
<dbReference type="EMBL" id="JAQQKX010000004">
    <property type="protein sequence ID" value="MDC7682897.1"/>
    <property type="molecule type" value="Genomic_DNA"/>
</dbReference>
<evidence type="ECO:0000313" key="8">
    <source>
        <dbReference type="Proteomes" id="UP001214854"/>
    </source>
</evidence>
<feature type="region of interest" description="Disordered" evidence="4">
    <location>
        <begin position="149"/>
        <end position="179"/>
    </location>
</feature>
<gene>
    <name evidence="7" type="primary">lptA</name>
    <name evidence="7" type="ORF">PQU92_06395</name>
</gene>
<dbReference type="NCBIfam" id="TIGR03002">
    <property type="entry name" value="outer_YhbN_LptA"/>
    <property type="match status" value="1"/>
</dbReference>
<dbReference type="Pfam" id="PF03968">
    <property type="entry name" value="LptD_N"/>
    <property type="match status" value="1"/>
</dbReference>
<keyword evidence="1" id="KW-0813">Transport</keyword>
<evidence type="ECO:0000256" key="1">
    <source>
        <dbReference type="ARBA" id="ARBA00022448"/>
    </source>
</evidence>
<dbReference type="InterPro" id="IPR014340">
    <property type="entry name" value="LptA"/>
</dbReference>
<evidence type="ECO:0000256" key="3">
    <source>
        <dbReference type="ARBA" id="ARBA00022764"/>
    </source>
</evidence>
<feature type="chain" id="PRO_5046233696" evidence="5">
    <location>
        <begin position="28"/>
        <end position="179"/>
    </location>
</feature>
<organism evidence="7 8">
    <name type="scientific">Asticcacaulis aquaticus</name>
    <dbReference type="NCBI Taxonomy" id="2984212"/>
    <lineage>
        <taxon>Bacteria</taxon>
        <taxon>Pseudomonadati</taxon>
        <taxon>Pseudomonadota</taxon>
        <taxon>Alphaproteobacteria</taxon>
        <taxon>Caulobacterales</taxon>
        <taxon>Caulobacteraceae</taxon>
        <taxon>Asticcacaulis</taxon>
    </lineage>
</organism>
<evidence type="ECO:0000256" key="4">
    <source>
        <dbReference type="SAM" id="MobiDB-lite"/>
    </source>
</evidence>
<keyword evidence="3" id="KW-0574">Periplasm</keyword>
<comment type="caution">
    <text evidence="7">The sequence shown here is derived from an EMBL/GenBank/DDBJ whole genome shotgun (WGS) entry which is preliminary data.</text>
</comment>
<proteinExistence type="predicted"/>
<evidence type="ECO:0000313" key="7">
    <source>
        <dbReference type="EMBL" id="MDC7682897.1"/>
    </source>
</evidence>
<keyword evidence="8" id="KW-1185">Reference proteome</keyword>
<dbReference type="PANTHER" id="PTHR36504:SF1">
    <property type="entry name" value="LIPOPOLYSACCHARIDE EXPORT SYSTEM PROTEIN LPTA"/>
    <property type="match status" value="1"/>
</dbReference>
<dbReference type="RefSeq" id="WP_272747384.1">
    <property type="nucleotide sequence ID" value="NZ_JAQQKX010000004.1"/>
</dbReference>
<accession>A0ABT5HSH9</accession>
<protein>
    <submittedName>
        <fullName evidence="7">Lipopolysaccharide transport periplasmic protein LptA</fullName>
    </submittedName>
</protein>
<sequence length="179" mass="18923">MTFKIRMIAAITASLGLTAVLGGAAHAQFVATADKPISYVADTMDADNSRHVVTFSGRVQFLQDDSRLNADGVRVNYAQNPATGKWDEVSTVEATGNVYYVVGDQVMTGGKAVYTKSTDTLVLSGDVVLKQGQNVMQGNRLVYNVGAGKSSMDGAPTGGSKGRVRGVFYPESQPAKKKP</sequence>
<dbReference type="PANTHER" id="PTHR36504">
    <property type="entry name" value="LIPOPOLYSACCHARIDE EXPORT SYSTEM PROTEIN LPTA"/>
    <property type="match status" value="1"/>
</dbReference>
<feature type="signal peptide" evidence="5">
    <location>
        <begin position="1"/>
        <end position="27"/>
    </location>
</feature>
<evidence type="ECO:0000259" key="6">
    <source>
        <dbReference type="Pfam" id="PF03968"/>
    </source>
</evidence>
<reference evidence="7 8" key="1">
    <citation type="submission" date="2023-01" db="EMBL/GenBank/DDBJ databases">
        <title>Novel species of the genus Asticcacaulis isolated from rivers.</title>
        <authorList>
            <person name="Lu H."/>
        </authorList>
    </citation>
    <scope>NUCLEOTIDE SEQUENCE [LARGE SCALE GENOMIC DNA]</scope>
    <source>
        <strain evidence="7 8">BYS171W</strain>
    </source>
</reference>
<evidence type="ECO:0000256" key="2">
    <source>
        <dbReference type="ARBA" id="ARBA00022729"/>
    </source>
</evidence>